<name>A0ABT1MF32_9BACT</name>
<evidence type="ECO:0000313" key="2">
    <source>
        <dbReference type="EMBL" id="MCP9611240.1"/>
    </source>
</evidence>
<proteinExistence type="predicted"/>
<gene>
    <name evidence="2" type="ORF">NMU02_03935</name>
</gene>
<feature type="transmembrane region" description="Helical" evidence="1">
    <location>
        <begin position="276"/>
        <end position="296"/>
    </location>
</feature>
<protein>
    <recommendedName>
        <fullName evidence="4">DUF4239 domain-containing protein</fullName>
    </recommendedName>
</protein>
<dbReference type="RefSeq" id="WP_255025956.1">
    <property type="nucleotide sequence ID" value="NZ_JANDHW010000003.1"/>
</dbReference>
<keyword evidence="1" id="KW-1133">Transmembrane helix</keyword>
<accession>A0ABT1MF32</accession>
<sequence length="335" mass="39048">MKSFSKFTKYSVITFVILFILSCIANYIDRIDEFILLNIPIRKALFVCLLTVTGLLTALVCNSISVATFLTFWRLNSLKWSFFFKSLAKGLIIIIPLSIGIYFYDWYLREHIMAASVKQYIEIKEYGSPQNIEYDFSVNIDEFLSDFPSTLPKHKILFRIDSLKNIYRSNINACRQTLLQLPDSMATEAYKTYHLHDLGVEYRYAEKTTISNDSLCTIQNNILYQQATRLAENSTVLQRYLLEYYERSANTLWIYICYLILALSGFLLRYQPLKKILAALAILIFITYASITVNSYGKIYTHKVLKTVRKIENNQRNAYQKIHEKTKNSIKISSK</sequence>
<evidence type="ECO:0008006" key="4">
    <source>
        <dbReference type="Google" id="ProtNLM"/>
    </source>
</evidence>
<dbReference type="Proteomes" id="UP001205603">
    <property type="component" value="Unassembled WGS sequence"/>
</dbReference>
<feature type="transmembrane region" description="Helical" evidence="1">
    <location>
        <begin position="44"/>
        <end position="70"/>
    </location>
</feature>
<evidence type="ECO:0000313" key="3">
    <source>
        <dbReference type="Proteomes" id="UP001205603"/>
    </source>
</evidence>
<keyword evidence="1" id="KW-0472">Membrane</keyword>
<feature type="transmembrane region" description="Helical" evidence="1">
    <location>
        <begin position="252"/>
        <end position="270"/>
    </location>
</feature>
<keyword evidence="3" id="KW-1185">Reference proteome</keyword>
<keyword evidence="1" id="KW-0812">Transmembrane</keyword>
<reference evidence="2 3" key="1">
    <citation type="submission" date="2022-07" db="EMBL/GenBank/DDBJ databases">
        <title>Fecal culturing of patients with breast cancer.</title>
        <authorList>
            <person name="Teng N.M.Y."/>
            <person name="Kiu R."/>
            <person name="Evans R."/>
            <person name="Baker D.J."/>
            <person name="Zenner C."/>
            <person name="Robinson S.D."/>
            <person name="Hall L.J."/>
        </authorList>
    </citation>
    <scope>NUCLEOTIDE SEQUENCE [LARGE SCALE GENOMIC DNA]</scope>
    <source>
        <strain evidence="2 3">LH1063</strain>
    </source>
</reference>
<feature type="transmembrane region" description="Helical" evidence="1">
    <location>
        <begin position="82"/>
        <end position="104"/>
    </location>
</feature>
<organism evidence="2 3">
    <name type="scientific">Coprobacter tertius</name>
    <dbReference type="NCBI Taxonomy" id="2944915"/>
    <lineage>
        <taxon>Bacteria</taxon>
        <taxon>Pseudomonadati</taxon>
        <taxon>Bacteroidota</taxon>
        <taxon>Bacteroidia</taxon>
        <taxon>Bacteroidales</taxon>
        <taxon>Barnesiellaceae</taxon>
        <taxon>Coprobacter</taxon>
    </lineage>
</organism>
<evidence type="ECO:0000256" key="1">
    <source>
        <dbReference type="SAM" id="Phobius"/>
    </source>
</evidence>
<feature type="transmembrane region" description="Helical" evidence="1">
    <location>
        <begin position="12"/>
        <end position="28"/>
    </location>
</feature>
<comment type="caution">
    <text evidence="2">The sequence shown here is derived from an EMBL/GenBank/DDBJ whole genome shotgun (WGS) entry which is preliminary data.</text>
</comment>
<dbReference type="EMBL" id="JANDHW010000003">
    <property type="protein sequence ID" value="MCP9611240.1"/>
    <property type="molecule type" value="Genomic_DNA"/>
</dbReference>
<dbReference type="PROSITE" id="PS51257">
    <property type="entry name" value="PROKAR_LIPOPROTEIN"/>
    <property type="match status" value="1"/>
</dbReference>